<protein>
    <submittedName>
        <fullName evidence="5">PocR ligand-binding domain-containing protein</fullName>
    </submittedName>
</protein>
<keyword evidence="1" id="KW-0805">Transcription regulation</keyword>
<keyword evidence="3" id="KW-0804">Transcription</keyword>
<evidence type="ECO:0000256" key="2">
    <source>
        <dbReference type="ARBA" id="ARBA00023125"/>
    </source>
</evidence>
<dbReference type="Pfam" id="PF10114">
    <property type="entry name" value="PocR"/>
    <property type="match status" value="1"/>
</dbReference>
<keyword evidence="2" id="KW-0238">DNA-binding</keyword>
<comment type="caution">
    <text evidence="5">The sequence shown here is derived from an EMBL/GenBank/DDBJ whole genome shotgun (WGS) entry which is preliminary data.</text>
</comment>
<feature type="domain" description="HTH araC/xylS-type" evidence="4">
    <location>
        <begin position="173"/>
        <end position="271"/>
    </location>
</feature>
<organism evidence="5 6">
    <name type="scientific">Yeguia hominis</name>
    <dbReference type="NCBI Taxonomy" id="2763662"/>
    <lineage>
        <taxon>Bacteria</taxon>
        <taxon>Bacillati</taxon>
        <taxon>Bacillota</taxon>
        <taxon>Clostridia</taxon>
        <taxon>Eubacteriales</taxon>
        <taxon>Yeguiaceae</taxon>
        <taxon>Yeguia</taxon>
    </lineage>
</organism>
<dbReference type="Gene3D" id="1.10.10.60">
    <property type="entry name" value="Homeodomain-like"/>
    <property type="match status" value="1"/>
</dbReference>
<dbReference type="Proteomes" id="UP000651482">
    <property type="component" value="Unassembled WGS sequence"/>
</dbReference>
<evidence type="ECO:0000256" key="1">
    <source>
        <dbReference type="ARBA" id="ARBA00023015"/>
    </source>
</evidence>
<dbReference type="PANTHER" id="PTHR43280">
    <property type="entry name" value="ARAC-FAMILY TRANSCRIPTIONAL REGULATOR"/>
    <property type="match status" value="1"/>
</dbReference>
<dbReference type="PRINTS" id="PR00032">
    <property type="entry name" value="HTHARAC"/>
</dbReference>
<accession>A0A926D7W3</accession>
<dbReference type="PANTHER" id="PTHR43280:SF28">
    <property type="entry name" value="HTH-TYPE TRANSCRIPTIONAL ACTIVATOR RHAS"/>
    <property type="match status" value="1"/>
</dbReference>
<gene>
    <name evidence="5" type="ORF">IAG03_03165</name>
</gene>
<dbReference type="EMBL" id="JACRSN010000003">
    <property type="protein sequence ID" value="MBC8533017.1"/>
    <property type="molecule type" value="Genomic_DNA"/>
</dbReference>
<dbReference type="SUPFAM" id="SSF46689">
    <property type="entry name" value="Homeodomain-like"/>
    <property type="match status" value="2"/>
</dbReference>
<dbReference type="InterPro" id="IPR009057">
    <property type="entry name" value="Homeodomain-like_sf"/>
</dbReference>
<sequence>MEPRQDILSILKDLHQISGFRISIHDPAFREIAAYPQALSSFCRLVQEEGGARESCLAADARALASMQVQEGAYIYQCRFGLYEAAAPLYHYGVLAGYLMMGQVLDPAQNSMQHARREACACTGDPKRVEAALRTIPILPAGQIRAFSRIMTICAEYLTLTHRLATPEHNLAHLTRKYLAQHYAQKLSIAAMCTYFGCSKSTLMNAFRTQYGTTINSALTEIRLRRAAERLATSSGYIQQIAADCGFPDQNYFSKVFRAHYGCSPSAYRQAQLGK</sequence>
<proteinExistence type="predicted"/>
<evidence type="ECO:0000313" key="6">
    <source>
        <dbReference type="Proteomes" id="UP000651482"/>
    </source>
</evidence>
<dbReference type="InterPro" id="IPR018060">
    <property type="entry name" value="HTH_AraC"/>
</dbReference>
<dbReference type="RefSeq" id="WP_249318300.1">
    <property type="nucleotide sequence ID" value="NZ_JACRSN010000003.1"/>
</dbReference>
<dbReference type="GO" id="GO:0003700">
    <property type="term" value="F:DNA-binding transcription factor activity"/>
    <property type="evidence" value="ECO:0007669"/>
    <property type="project" value="InterPro"/>
</dbReference>
<name>A0A926D7W3_9FIRM</name>
<reference evidence="5" key="1">
    <citation type="submission" date="2020-08" db="EMBL/GenBank/DDBJ databases">
        <title>Genome public.</title>
        <authorList>
            <person name="Liu C."/>
            <person name="Sun Q."/>
        </authorList>
    </citation>
    <scope>NUCLEOTIDE SEQUENCE</scope>
    <source>
        <strain evidence="5">NSJ-40</strain>
    </source>
</reference>
<dbReference type="PROSITE" id="PS00041">
    <property type="entry name" value="HTH_ARAC_FAMILY_1"/>
    <property type="match status" value="1"/>
</dbReference>
<dbReference type="PROSITE" id="PS01124">
    <property type="entry name" value="HTH_ARAC_FAMILY_2"/>
    <property type="match status" value="1"/>
</dbReference>
<evidence type="ECO:0000259" key="4">
    <source>
        <dbReference type="PROSITE" id="PS01124"/>
    </source>
</evidence>
<dbReference type="InterPro" id="IPR018062">
    <property type="entry name" value="HTH_AraC-typ_CS"/>
</dbReference>
<evidence type="ECO:0000313" key="5">
    <source>
        <dbReference type="EMBL" id="MBC8533017.1"/>
    </source>
</evidence>
<dbReference type="GO" id="GO:0043565">
    <property type="term" value="F:sequence-specific DNA binding"/>
    <property type="evidence" value="ECO:0007669"/>
    <property type="project" value="InterPro"/>
</dbReference>
<dbReference type="InterPro" id="IPR018771">
    <property type="entry name" value="PocR_dom"/>
</dbReference>
<dbReference type="AlphaFoldDB" id="A0A926D7W3"/>
<dbReference type="InterPro" id="IPR020449">
    <property type="entry name" value="Tscrpt_reg_AraC-type_HTH"/>
</dbReference>
<keyword evidence="6" id="KW-1185">Reference proteome</keyword>
<dbReference type="Pfam" id="PF12833">
    <property type="entry name" value="HTH_18"/>
    <property type="match status" value="1"/>
</dbReference>
<evidence type="ECO:0000256" key="3">
    <source>
        <dbReference type="ARBA" id="ARBA00023163"/>
    </source>
</evidence>
<dbReference type="SMART" id="SM00342">
    <property type="entry name" value="HTH_ARAC"/>
    <property type="match status" value="1"/>
</dbReference>